<dbReference type="OrthoDB" id="707842at2"/>
<protein>
    <recommendedName>
        <fullName evidence="3">Sel1 repeat-containing protein</fullName>
    </recommendedName>
</protein>
<evidence type="ECO:0000313" key="1">
    <source>
        <dbReference type="EMBL" id="RKE52840.1"/>
    </source>
</evidence>
<dbReference type="Gene3D" id="1.25.40.10">
    <property type="entry name" value="Tetratricopeptide repeat domain"/>
    <property type="match status" value="1"/>
</dbReference>
<dbReference type="Proteomes" id="UP000286246">
    <property type="component" value="Unassembled WGS sequence"/>
</dbReference>
<evidence type="ECO:0008006" key="3">
    <source>
        <dbReference type="Google" id="ProtNLM"/>
    </source>
</evidence>
<name>A0A420B7S4_SPHD1</name>
<dbReference type="InterPro" id="IPR011990">
    <property type="entry name" value="TPR-like_helical_dom_sf"/>
</dbReference>
<dbReference type="PROSITE" id="PS51257">
    <property type="entry name" value="PROKAR_LIPOPROTEIN"/>
    <property type="match status" value="1"/>
</dbReference>
<proteinExistence type="predicted"/>
<comment type="caution">
    <text evidence="1">The sequence shown here is derived from an EMBL/GenBank/DDBJ whole genome shotgun (WGS) entry which is preliminary data.</text>
</comment>
<keyword evidence="2" id="KW-1185">Reference proteome</keyword>
<dbReference type="RefSeq" id="WP_147420430.1">
    <property type="nucleotide sequence ID" value="NZ_RAPY01000002.1"/>
</dbReference>
<organism evidence="1 2">
    <name type="scientific">Sphingobacterium detergens</name>
    <dbReference type="NCBI Taxonomy" id="1145106"/>
    <lineage>
        <taxon>Bacteria</taxon>
        <taxon>Pseudomonadati</taxon>
        <taxon>Bacteroidota</taxon>
        <taxon>Sphingobacteriia</taxon>
        <taxon>Sphingobacteriales</taxon>
        <taxon>Sphingobacteriaceae</taxon>
        <taxon>Sphingobacterium</taxon>
    </lineage>
</organism>
<gene>
    <name evidence="1" type="ORF">DFQ12_3086</name>
</gene>
<dbReference type="EMBL" id="RAPY01000002">
    <property type="protein sequence ID" value="RKE52840.1"/>
    <property type="molecule type" value="Genomic_DNA"/>
</dbReference>
<reference evidence="1 2" key="1">
    <citation type="submission" date="2018-09" db="EMBL/GenBank/DDBJ databases">
        <title>Genomic Encyclopedia of Type Strains, Phase III (KMG-III): the genomes of soil and plant-associated and newly described type strains.</title>
        <authorList>
            <person name="Whitman W."/>
        </authorList>
    </citation>
    <scope>NUCLEOTIDE SEQUENCE [LARGE SCALE GENOMIC DNA]</scope>
    <source>
        <strain evidence="1 2">CECT 7938</strain>
    </source>
</reference>
<evidence type="ECO:0000313" key="2">
    <source>
        <dbReference type="Proteomes" id="UP000286246"/>
    </source>
</evidence>
<accession>A0A420B7S4</accession>
<sequence>MSIRKLLQLLVILFYLVLMSCNQKSQVGIIDDPRDLELPQKVADSLWRKAINEGDFKAYNEVSTNYWLVLKMPELYYYALLMANRHQCPEAYLNLYEMLIGEGTINGVEVNGKDSISRNQALFYLLKAYELGEEDAVYSVYKEFGDSISLPKSINYLKKIQKFYTN</sequence>
<dbReference type="AlphaFoldDB" id="A0A420B7S4"/>